<keyword evidence="3" id="KW-0813">Transport</keyword>
<dbReference type="EMBL" id="JAME01000015">
    <property type="protein sequence ID" value="ETX28832.1"/>
    <property type="molecule type" value="Genomic_DNA"/>
</dbReference>
<dbReference type="OrthoDB" id="9805601at2"/>
<dbReference type="InterPro" id="IPR027417">
    <property type="entry name" value="P-loop_NTPase"/>
</dbReference>
<dbReference type="PANTHER" id="PTHR42771">
    <property type="entry name" value="IRON(3+)-HYDROXAMATE IMPORT ATP-BINDING PROTEIN FHUC"/>
    <property type="match status" value="1"/>
</dbReference>
<keyword evidence="8" id="KW-0408">Iron</keyword>
<dbReference type="PROSITE" id="PS00211">
    <property type="entry name" value="ABC_TRANSPORTER_1"/>
    <property type="match status" value="1"/>
</dbReference>
<evidence type="ECO:0000256" key="4">
    <source>
        <dbReference type="ARBA" id="ARBA00022475"/>
    </source>
</evidence>
<feature type="domain" description="ABC transporter" evidence="11">
    <location>
        <begin position="2"/>
        <end position="235"/>
    </location>
</feature>
<keyword evidence="10" id="KW-0472">Membrane</keyword>
<evidence type="ECO:0000256" key="9">
    <source>
        <dbReference type="ARBA" id="ARBA00023065"/>
    </source>
</evidence>
<evidence type="ECO:0000259" key="11">
    <source>
        <dbReference type="PROSITE" id="PS50893"/>
    </source>
</evidence>
<dbReference type="Proteomes" id="UP000023430">
    <property type="component" value="Unassembled WGS sequence"/>
</dbReference>
<dbReference type="AlphaFoldDB" id="X7F7C7"/>
<protein>
    <submittedName>
        <fullName evidence="12">Iron ABC transporter ATP-binding protein</fullName>
    </submittedName>
</protein>
<dbReference type="PATRIC" id="fig|1449351.3.peg.2306"/>
<dbReference type="PANTHER" id="PTHR42771:SF3">
    <property type="entry name" value="PETROBACTIN IMPORT ATP-BINDING PROTEIN YCLP"/>
    <property type="match status" value="1"/>
</dbReference>
<reference evidence="12 13" key="1">
    <citation type="submission" date="2014-01" db="EMBL/GenBank/DDBJ databases">
        <title>Roseivivax isoporae LMG 25204 Genome Sequencing.</title>
        <authorList>
            <person name="Lai Q."/>
            <person name="Li G."/>
            <person name="Shao Z."/>
        </authorList>
    </citation>
    <scope>NUCLEOTIDE SEQUENCE [LARGE SCALE GENOMIC DNA]</scope>
    <source>
        <strain evidence="12 13">LMG 25204</strain>
    </source>
</reference>
<evidence type="ECO:0000256" key="2">
    <source>
        <dbReference type="ARBA" id="ARBA00005417"/>
    </source>
</evidence>
<dbReference type="GO" id="GO:0016887">
    <property type="term" value="F:ATP hydrolysis activity"/>
    <property type="evidence" value="ECO:0007669"/>
    <property type="project" value="InterPro"/>
</dbReference>
<evidence type="ECO:0000256" key="3">
    <source>
        <dbReference type="ARBA" id="ARBA00022448"/>
    </source>
</evidence>
<evidence type="ECO:0000256" key="7">
    <source>
        <dbReference type="ARBA" id="ARBA00022840"/>
    </source>
</evidence>
<dbReference type="CDD" id="cd03214">
    <property type="entry name" value="ABC_Iron-Siderophores_B12_Hemin"/>
    <property type="match status" value="1"/>
</dbReference>
<evidence type="ECO:0000313" key="13">
    <source>
        <dbReference type="Proteomes" id="UP000023430"/>
    </source>
</evidence>
<dbReference type="InterPro" id="IPR051535">
    <property type="entry name" value="Siderophore_ABC-ATPase"/>
</dbReference>
<dbReference type="FunFam" id="3.40.50.300:FF:000134">
    <property type="entry name" value="Iron-enterobactin ABC transporter ATP-binding protein"/>
    <property type="match status" value="1"/>
</dbReference>
<comment type="similarity">
    <text evidence="2">Belongs to the ABC transporter superfamily.</text>
</comment>
<dbReference type="SMART" id="SM00382">
    <property type="entry name" value="AAA"/>
    <property type="match status" value="1"/>
</dbReference>
<accession>X7F7C7</accession>
<keyword evidence="6" id="KW-0547">Nucleotide-binding</keyword>
<keyword evidence="7 12" id="KW-0067">ATP-binding</keyword>
<comment type="subcellular location">
    <subcellularLocation>
        <location evidence="1">Cell membrane</location>
        <topology evidence="1">Peripheral membrane protein</topology>
    </subcellularLocation>
</comment>
<name>X7F7C7_9RHOB</name>
<comment type="caution">
    <text evidence="12">The sequence shown here is derived from an EMBL/GenBank/DDBJ whole genome shotgun (WGS) entry which is preliminary data.</text>
</comment>
<dbReference type="GO" id="GO:0005524">
    <property type="term" value="F:ATP binding"/>
    <property type="evidence" value="ECO:0007669"/>
    <property type="project" value="UniProtKB-KW"/>
</dbReference>
<dbReference type="GO" id="GO:0005886">
    <property type="term" value="C:plasma membrane"/>
    <property type="evidence" value="ECO:0007669"/>
    <property type="project" value="UniProtKB-SubCell"/>
</dbReference>
<keyword evidence="5" id="KW-0410">Iron transport</keyword>
<dbReference type="eggNOG" id="COG4604">
    <property type="taxonomic scope" value="Bacteria"/>
</dbReference>
<evidence type="ECO:0000256" key="1">
    <source>
        <dbReference type="ARBA" id="ARBA00004202"/>
    </source>
</evidence>
<evidence type="ECO:0000313" key="12">
    <source>
        <dbReference type="EMBL" id="ETX28832.1"/>
    </source>
</evidence>
<dbReference type="Pfam" id="PF00005">
    <property type="entry name" value="ABC_tran"/>
    <property type="match status" value="1"/>
</dbReference>
<keyword evidence="4" id="KW-1003">Cell membrane</keyword>
<gene>
    <name evidence="12" type="ORF">RISW2_04865</name>
</gene>
<dbReference type="InterPro" id="IPR017871">
    <property type="entry name" value="ABC_transporter-like_CS"/>
</dbReference>
<sequence length="249" mass="26223">MIEIDEVSATLGGTRVLDRVSARIAPGRVTALVGPNGAGKSTLLAVIGRLLKPSSGTVRLDGREISAIPSPDLARRLAILRQATQIAPRLTLRDLVGFGRYPHSGGRLGDADRAIVETCLAELDLAPFADRHLDSVSGGQRQRALIAMTLAQTPGVLLLDEPLNNLDLGHVRRTMDVLAARARAGTAVVVVLHDLTVAARFADDLVALKAGRLFASGPPEDVLTADTLSALYETDIAVHDVAGTRVVMA</sequence>
<evidence type="ECO:0000256" key="8">
    <source>
        <dbReference type="ARBA" id="ARBA00023004"/>
    </source>
</evidence>
<evidence type="ECO:0000256" key="6">
    <source>
        <dbReference type="ARBA" id="ARBA00022741"/>
    </source>
</evidence>
<dbReference type="PROSITE" id="PS50893">
    <property type="entry name" value="ABC_TRANSPORTER_2"/>
    <property type="match status" value="1"/>
</dbReference>
<dbReference type="InterPro" id="IPR003439">
    <property type="entry name" value="ABC_transporter-like_ATP-bd"/>
</dbReference>
<keyword evidence="9" id="KW-0406">Ion transport</keyword>
<dbReference type="Gene3D" id="3.40.50.300">
    <property type="entry name" value="P-loop containing nucleotide triphosphate hydrolases"/>
    <property type="match status" value="1"/>
</dbReference>
<proteinExistence type="inferred from homology"/>
<organism evidence="12 13">
    <name type="scientific">Roseivivax isoporae LMG 25204</name>
    <dbReference type="NCBI Taxonomy" id="1449351"/>
    <lineage>
        <taxon>Bacteria</taxon>
        <taxon>Pseudomonadati</taxon>
        <taxon>Pseudomonadota</taxon>
        <taxon>Alphaproteobacteria</taxon>
        <taxon>Rhodobacterales</taxon>
        <taxon>Roseobacteraceae</taxon>
        <taxon>Roseivivax</taxon>
    </lineage>
</organism>
<dbReference type="STRING" id="1449351.RISW2_04865"/>
<dbReference type="RefSeq" id="WP_043770864.1">
    <property type="nucleotide sequence ID" value="NZ_JAME01000015.1"/>
</dbReference>
<dbReference type="GO" id="GO:0006826">
    <property type="term" value="P:iron ion transport"/>
    <property type="evidence" value="ECO:0007669"/>
    <property type="project" value="UniProtKB-KW"/>
</dbReference>
<keyword evidence="13" id="KW-1185">Reference proteome</keyword>
<evidence type="ECO:0000256" key="10">
    <source>
        <dbReference type="ARBA" id="ARBA00023136"/>
    </source>
</evidence>
<dbReference type="SUPFAM" id="SSF52540">
    <property type="entry name" value="P-loop containing nucleoside triphosphate hydrolases"/>
    <property type="match status" value="1"/>
</dbReference>
<dbReference type="InterPro" id="IPR003593">
    <property type="entry name" value="AAA+_ATPase"/>
</dbReference>
<evidence type="ECO:0000256" key="5">
    <source>
        <dbReference type="ARBA" id="ARBA00022496"/>
    </source>
</evidence>